<sequence length="430" mass="46132">MENSVSQDLFGKACKIIPGGVNSPVRACRSVGCDPVFIVKGEGASVFDADGNEYIDFVCSWGPMILGHAHPSTVAALGEAAKAGTSFGAPTPSEIDLAAMVVEAVPSIEKVRFVNSGTEATMSAVRLARGYTGRNVVVKFDGCYHGHADSFLVKAGSGVLTLGIPGSPGVPEDIVKNTISIPYNNEEILEKTLRDENLDIACVIIEPVAGNMGCVIPRDGFLKKLRELTRELGIVLIFDEVITGFRLSYGGAQEYFDVIPDLTCLGKIIGGGLPVGAYGGRAEIMNYIAPDGPVYQAGTLSGNPLAMAAGRATLELLQRPGFYGELEEKSAGFAEKLMDVAEKTGMEVRLNRVGSLMTSFFTANDVFDFESAMKADTERYACHYRQMLSRGIYLAPSQFEVAFISAAQSKNDLDKAVKMTEWSFKKLLEK</sequence>
<evidence type="ECO:0000313" key="9">
    <source>
        <dbReference type="Proteomes" id="UP000826725"/>
    </source>
</evidence>
<evidence type="ECO:0000256" key="2">
    <source>
        <dbReference type="ARBA" id="ARBA00004819"/>
    </source>
</evidence>
<dbReference type="Proteomes" id="UP000826725">
    <property type="component" value="Chromosome"/>
</dbReference>
<protein>
    <recommendedName>
        <fullName evidence="7">Glutamate-1-semialdehyde 2,1-aminomutase</fullName>
        <shortName evidence="7">GSA</shortName>
        <ecNumber evidence="7">5.4.3.8</ecNumber>
    </recommendedName>
    <alternativeName>
        <fullName evidence="7">Glutamate-1-semialdehyde aminotransferase</fullName>
        <shortName evidence="7">GSA-AT</shortName>
    </alternativeName>
</protein>
<dbReference type="FunFam" id="3.40.640.10:FF:000021">
    <property type="entry name" value="Glutamate-1-semialdehyde 2,1-aminomutase"/>
    <property type="match status" value="1"/>
</dbReference>
<dbReference type="NCBIfam" id="TIGR00713">
    <property type="entry name" value="hemL"/>
    <property type="match status" value="1"/>
</dbReference>
<comment type="subcellular location">
    <subcellularLocation>
        <location evidence="7">Cytoplasm</location>
    </subcellularLocation>
</comment>
<dbReference type="NCBIfam" id="NF000818">
    <property type="entry name" value="PRK00062.1"/>
    <property type="match status" value="1"/>
</dbReference>
<comment type="similarity">
    <text evidence="3 7">Belongs to the class-III pyridoxal-phosphate-dependent aminotransferase family. HemL subfamily.</text>
</comment>
<dbReference type="InterPro" id="IPR049704">
    <property type="entry name" value="Aminotrans_3_PPA_site"/>
</dbReference>
<dbReference type="EC" id="5.4.3.8" evidence="7"/>
<proteinExistence type="inferred from homology"/>
<comment type="catalytic activity">
    <reaction evidence="7">
        <text>(S)-4-amino-5-oxopentanoate = 5-aminolevulinate</text>
        <dbReference type="Rhea" id="RHEA:14265"/>
        <dbReference type="ChEBI" id="CHEBI:57501"/>
        <dbReference type="ChEBI" id="CHEBI:356416"/>
        <dbReference type="EC" id="5.4.3.8"/>
    </reaction>
</comment>
<keyword evidence="6 7" id="KW-0627">Porphyrin biosynthesis</keyword>
<dbReference type="GO" id="GO:0005737">
    <property type="term" value="C:cytoplasm"/>
    <property type="evidence" value="ECO:0007669"/>
    <property type="project" value="UniProtKB-SubCell"/>
</dbReference>
<evidence type="ECO:0000256" key="1">
    <source>
        <dbReference type="ARBA" id="ARBA00001933"/>
    </source>
</evidence>
<dbReference type="PROSITE" id="PS00600">
    <property type="entry name" value="AA_TRANSFER_CLASS_3"/>
    <property type="match status" value="1"/>
</dbReference>
<evidence type="ECO:0000256" key="5">
    <source>
        <dbReference type="ARBA" id="ARBA00023235"/>
    </source>
</evidence>
<dbReference type="PANTHER" id="PTHR43713:SF3">
    <property type="entry name" value="GLUTAMATE-1-SEMIALDEHYDE 2,1-AMINOMUTASE 1, CHLOROPLASTIC-RELATED"/>
    <property type="match status" value="1"/>
</dbReference>
<feature type="modified residue" description="N6-(pyridoxal phosphate)lysine" evidence="7">
    <location>
        <position position="267"/>
    </location>
</feature>
<organism evidence="8 9">
    <name type="scientific">Desulfomarina profundi</name>
    <dbReference type="NCBI Taxonomy" id="2772557"/>
    <lineage>
        <taxon>Bacteria</taxon>
        <taxon>Pseudomonadati</taxon>
        <taxon>Thermodesulfobacteriota</taxon>
        <taxon>Desulfobulbia</taxon>
        <taxon>Desulfobulbales</taxon>
        <taxon>Desulfobulbaceae</taxon>
        <taxon>Desulfomarina</taxon>
    </lineage>
</organism>
<dbReference type="HAMAP" id="MF_00375">
    <property type="entry name" value="HemL_aminotrans_3"/>
    <property type="match status" value="1"/>
</dbReference>
<evidence type="ECO:0000256" key="7">
    <source>
        <dbReference type="HAMAP-Rule" id="MF_00375"/>
    </source>
</evidence>
<keyword evidence="5 7" id="KW-0413">Isomerase</keyword>
<accession>A0A8D5FQ43</accession>
<dbReference type="PANTHER" id="PTHR43713">
    <property type="entry name" value="GLUTAMATE-1-SEMIALDEHYDE 2,1-AMINOMUTASE"/>
    <property type="match status" value="1"/>
</dbReference>
<dbReference type="GO" id="GO:0042286">
    <property type="term" value="F:glutamate-1-semialdehyde 2,1-aminomutase activity"/>
    <property type="evidence" value="ECO:0007669"/>
    <property type="project" value="UniProtKB-UniRule"/>
</dbReference>
<comment type="subunit">
    <text evidence="7">Homodimer.</text>
</comment>
<dbReference type="GO" id="GO:0030170">
    <property type="term" value="F:pyridoxal phosphate binding"/>
    <property type="evidence" value="ECO:0007669"/>
    <property type="project" value="InterPro"/>
</dbReference>
<comment type="cofactor">
    <cofactor evidence="1 7">
        <name>pyridoxal 5'-phosphate</name>
        <dbReference type="ChEBI" id="CHEBI:597326"/>
    </cofactor>
</comment>
<dbReference type="KEGG" id="dbk:DGMP_00590"/>
<dbReference type="AlphaFoldDB" id="A0A8D5FQ43"/>
<keyword evidence="9" id="KW-1185">Reference proteome</keyword>
<comment type="pathway">
    <text evidence="2">Porphyrin-containing compound metabolism; protoporphyrin-IX biosynthesis; 5-aminolevulinate from L-glutamyl-tRNA(Glu): step 2/2.</text>
</comment>
<keyword evidence="7" id="KW-0963">Cytoplasm</keyword>
<evidence type="ECO:0000256" key="4">
    <source>
        <dbReference type="ARBA" id="ARBA00022898"/>
    </source>
</evidence>
<dbReference type="CDD" id="cd00610">
    <property type="entry name" value="OAT_like"/>
    <property type="match status" value="1"/>
</dbReference>
<dbReference type="RefSeq" id="WP_228855599.1">
    <property type="nucleotide sequence ID" value="NZ_AP024086.1"/>
</dbReference>
<name>A0A8D5FQ43_9BACT</name>
<gene>
    <name evidence="7 8" type="primary">hemL</name>
    <name evidence="8" type="ORF">DGMP_00590</name>
</gene>
<dbReference type="InterPro" id="IPR004639">
    <property type="entry name" value="4pyrrol_synth_GluAld_NH2Trfase"/>
</dbReference>
<evidence type="ECO:0000256" key="3">
    <source>
        <dbReference type="ARBA" id="ARBA00008981"/>
    </source>
</evidence>
<keyword evidence="4 7" id="KW-0663">Pyridoxal phosphate</keyword>
<dbReference type="Pfam" id="PF00202">
    <property type="entry name" value="Aminotran_3"/>
    <property type="match status" value="1"/>
</dbReference>
<evidence type="ECO:0000313" key="8">
    <source>
        <dbReference type="EMBL" id="BCL59366.1"/>
    </source>
</evidence>
<dbReference type="EMBL" id="AP024086">
    <property type="protein sequence ID" value="BCL59366.1"/>
    <property type="molecule type" value="Genomic_DNA"/>
</dbReference>
<dbReference type="GO" id="GO:0008483">
    <property type="term" value="F:transaminase activity"/>
    <property type="evidence" value="ECO:0007669"/>
    <property type="project" value="InterPro"/>
</dbReference>
<evidence type="ECO:0000256" key="6">
    <source>
        <dbReference type="ARBA" id="ARBA00023244"/>
    </source>
</evidence>
<dbReference type="GO" id="GO:0006782">
    <property type="term" value="P:protoporphyrinogen IX biosynthetic process"/>
    <property type="evidence" value="ECO:0007669"/>
    <property type="project" value="UniProtKB-UniRule"/>
</dbReference>
<dbReference type="InterPro" id="IPR005814">
    <property type="entry name" value="Aminotrans_3"/>
</dbReference>
<reference evidence="8" key="1">
    <citation type="submission" date="2020-09" db="EMBL/GenBank/DDBJ databases">
        <title>Desulfogranum mesoprofundum gen. nov., sp. nov., a novel mesophilic, sulfate-reducing chemolithoautotroph isolated from a deep-sea hydrothermal vent chimney in the Suiyo Seamount.</title>
        <authorList>
            <person name="Hashimoto Y."/>
            <person name="Nakagawa S."/>
        </authorList>
    </citation>
    <scope>NUCLEOTIDE SEQUENCE</scope>
    <source>
        <strain evidence="8">KT2</strain>
    </source>
</reference>